<dbReference type="OrthoDB" id="273258at2759"/>
<feature type="compositionally biased region" description="Basic residues" evidence="1">
    <location>
        <begin position="37"/>
        <end position="47"/>
    </location>
</feature>
<dbReference type="Proteomes" id="UP000419144">
    <property type="component" value="Unassembled WGS sequence"/>
</dbReference>
<evidence type="ECO:0000313" key="3">
    <source>
        <dbReference type="Proteomes" id="UP000419144"/>
    </source>
</evidence>
<organism evidence="2 3">
    <name type="scientific">Leishmania tarentolae</name>
    <name type="common">Sauroleishmania tarentolae</name>
    <dbReference type="NCBI Taxonomy" id="5689"/>
    <lineage>
        <taxon>Eukaryota</taxon>
        <taxon>Discoba</taxon>
        <taxon>Euglenozoa</taxon>
        <taxon>Kinetoplastea</taxon>
        <taxon>Metakinetoplastina</taxon>
        <taxon>Trypanosomatida</taxon>
        <taxon>Trypanosomatidae</taxon>
        <taxon>Leishmaniinae</taxon>
        <taxon>Leishmania</taxon>
        <taxon>lizard Leishmania</taxon>
    </lineage>
</organism>
<protein>
    <submittedName>
        <fullName evidence="2">Uncharacterized protein</fullName>
    </submittedName>
</protein>
<dbReference type="AlphaFoldDB" id="A0A640KYY4"/>
<dbReference type="VEuPathDB" id="TriTrypDB:LtaPh_3522700"/>
<dbReference type="EMBL" id="BLBS01000056">
    <property type="protein sequence ID" value="GET92739.1"/>
    <property type="molecule type" value="Genomic_DNA"/>
</dbReference>
<evidence type="ECO:0000256" key="1">
    <source>
        <dbReference type="SAM" id="MobiDB-lite"/>
    </source>
</evidence>
<feature type="compositionally biased region" description="Low complexity" evidence="1">
    <location>
        <begin position="50"/>
        <end position="61"/>
    </location>
</feature>
<feature type="region of interest" description="Disordered" evidence="1">
    <location>
        <begin position="37"/>
        <end position="61"/>
    </location>
</feature>
<gene>
    <name evidence="2" type="ORF">LtaPh_3522700</name>
</gene>
<keyword evidence="3" id="KW-1185">Reference proteome</keyword>
<reference evidence="2" key="1">
    <citation type="submission" date="2019-11" db="EMBL/GenBank/DDBJ databases">
        <title>Leishmania tarentolae CDS.</title>
        <authorList>
            <person name="Goto Y."/>
            <person name="Yamagishi J."/>
        </authorList>
    </citation>
    <scope>NUCLEOTIDE SEQUENCE [LARGE SCALE GENOMIC DNA]</scope>
    <source>
        <strain evidence="2">Parrot Tar II</strain>
    </source>
</reference>
<sequence>MHLCTSSAHQCGRQLTPLGFASSQKRGFCMLTGMHRQRAPASRRGRRYLTGNSTGATSASSKRNLLPPFGHVLQGSSRGPQGLFVEPLEAWLSVLADSVPFYKDCLVICPSTASYMQTRCVLKRCRQHIPTAHVGALTPRTYKGAHATTSDAARTLLSLPSGASAGHTADVEPLMPLPAASLVPGSGSGKSLTGTSTAEIPSLYSPLEHVAPGSLDLVVLPSNVFAHEMLFDAPWHLSLAHRALRPHGVIAIIGHVAEAEVAAPEWAVTDARDYVESTHVDARETLQLASSDAGREVGTDDDHVRHLHHAVEVHETLRTGHADVFFPFPSVRRRWFTSEYTLHPAQLVAHYRATPLYQALYAPTGSLWWNKMRFKADALQRKRAAASALGASEENFFVDVTGTSLYGADSLGQTTESHLEELVAAWSPLGVRRRRGVNDPLDMLQAILDAHAATVGSSVATGPLRVQLRHFVVTCSARSVNATPLSDGRAGQNGCGLTVPDGGWGQRLSLHASERSRVSIV</sequence>
<proteinExistence type="predicted"/>
<comment type="caution">
    <text evidence="2">The sequence shown here is derived from an EMBL/GenBank/DDBJ whole genome shotgun (WGS) entry which is preliminary data.</text>
</comment>
<accession>A0A640KYY4</accession>
<evidence type="ECO:0000313" key="2">
    <source>
        <dbReference type="EMBL" id="GET92739.1"/>
    </source>
</evidence>
<name>A0A640KYY4_LEITA</name>